<reference evidence="2 3" key="1">
    <citation type="journal article" date="2015" name="Genome Announc.">
        <title>Expanding the biotechnology potential of lactobacilli through comparative genomics of 213 strains and associated genera.</title>
        <authorList>
            <person name="Sun Z."/>
            <person name="Harris H.M."/>
            <person name="McCann A."/>
            <person name="Guo C."/>
            <person name="Argimon S."/>
            <person name="Zhang W."/>
            <person name="Yang X."/>
            <person name="Jeffery I.B."/>
            <person name="Cooney J.C."/>
            <person name="Kagawa T.F."/>
            <person name="Liu W."/>
            <person name="Song Y."/>
            <person name="Salvetti E."/>
            <person name="Wrobel A."/>
            <person name="Rasinkangas P."/>
            <person name="Parkhill J."/>
            <person name="Rea M.C."/>
            <person name="O'Sullivan O."/>
            <person name="Ritari J."/>
            <person name="Douillard F.P."/>
            <person name="Paul Ross R."/>
            <person name="Yang R."/>
            <person name="Briner A.E."/>
            <person name="Felis G.E."/>
            <person name="de Vos W.M."/>
            <person name="Barrangou R."/>
            <person name="Klaenhammer T.R."/>
            <person name="Caufield P.W."/>
            <person name="Cui Y."/>
            <person name="Zhang H."/>
            <person name="O'Toole P.W."/>
        </authorList>
    </citation>
    <scope>NUCLEOTIDE SEQUENCE [LARGE SCALE GENOMIC DNA]</scope>
    <source>
        <strain evidence="2 3">DSM 20183</strain>
    </source>
</reference>
<keyword evidence="1" id="KW-1133">Transmembrane helix</keyword>
<feature type="transmembrane region" description="Helical" evidence="1">
    <location>
        <begin position="32"/>
        <end position="57"/>
    </location>
</feature>
<accession>A0A0R1IZZ2</accession>
<keyword evidence="1" id="KW-0472">Membrane</keyword>
<dbReference type="PANTHER" id="PTHR37305">
    <property type="entry name" value="INTEGRAL MEMBRANE PROTEIN-RELATED"/>
    <property type="match status" value="1"/>
</dbReference>
<keyword evidence="3" id="KW-1185">Reference proteome</keyword>
<dbReference type="PATRIC" id="fig|1423811.3.peg.1894"/>
<proteinExistence type="predicted"/>
<sequence>MIAIGSIFLDMEYQNRTILILLYKNTKRWQIYWAKLTVVWLYSFVLTLIATLFTVILKSLLVKTPWTALISNHQTQLFLLTGNIIGILIYSLFIITLSFMLIMLLKINAAVIGVGLALGFLGAGVSVALMRAFTSLIPILRWNPLNMIFVTQQLTNPSYATVSHLNSLEIIGGNLIYAIIFVILGYHLFKKRRI</sequence>
<dbReference type="EMBL" id="AZDG01000007">
    <property type="protein sequence ID" value="KRK64798.1"/>
    <property type="molecule type" value="Genomic_DNA"/>
</dbReference>
<comment type="caution">
    <text evidence="2">The sequence shown here is derived from an EMBL/GenBank/DDBJ whole genome shotgun (WGS) entry which is preliminary data.</text>
</comment>
<name>A0A0R1IZZ2_9LACO</name>
<dbReference type="Proteomes" id="UP000050929">
    <property type="component" value="Unassembled WGS sequence"/>
</dbReference>
<evidence type="ECO:0000256" key="1">
    <source>
        <dbReference type="SAM" id="Phobius"/>
    </source>
</evidence>
<organism evidence="2 3">
    <name type="scientific">Companilactobacillus tucceti DSM 20183</name>
    <dbReference type="NCBI Taxonomy" id="1423811"/>
    <lineage>
        <taxon>Bacteria</taxon>
        <taxon>Bacillati</taxon>
        <taxon>Bacillota</taxon>
        <taxon>Bacilli</taxon>
        <taxon>Lactobacillales</taxon>
        <taxon>Lactobacillaceae</taxon>
        <taxon>Companilactobacillus</taxon>
    </lineage>
</organism>
<dbReference type="STRING" id="1423811.FC72_GL001852"/>
<protein>
    <submittedName>
        <fullName evidence="2">ABC superfamily ATP binding cassette transporter, membrane protein</fullName>
    </submittedName>
</protein>
<keyword evidence="1" id="KW-0812">Transmembrane</keyword>
<dbReference type="PANTHER" id="PTHR37305:SF1">
    <property type="entry name" value="MEMBRANE PROTEIN"/>
    <property type="match status" value="1"/>
</dbReference>
<feature type="transmembrane region" description="Helical" evidence="1">
    <location>
        <begin position="109"/>
        <end position="133"/>
    </location>
</feature>
<evidence type="ECO:0000313" key="3">
    <source>
        <dbReference type="Proteomes" id="UP000050929"/>
    </source>
</evidence>
<dbReference type="AlphaFoldDB" id="A0A0R1IZZ2"/>
<gene>
    <name evidence="2" type="ORF">FC72_GL001852</name>
</gene>
<evidence type="ECO:0000313" key="2">
    <source>
        <dbReference type="EMBL" id="KRK64798.1"/>
    </source>
</evidence>
<feature type="transmembrane region" description="Helical" evidence="1">
    <location>
        <begin position="170"/>
        <end position="189"/>
    </location>
</feature>
<feature type="transmembrane region" description="Helical" evidence="1">
    <location>
        <begin position="77"/>
        <end position="102"/>
    </location>
</feature>